<dbReference type="Proteomes" id="UP000187203">
    <property type="component" value="Unassembled WGS sequence"/>
</dbReference>
<protein>
    <submittedName>
        <fullName evidence="1">ABC transporter G family member 18-like protein</fullName>
    </submittedName>
</protein>
<keyword evidence="2" id="KW-1185">Reference proteome</keyword>
<accession>A0A1R3KYM9</accession>
<evidence type="ECO:0000313" key="1">
    <source>
        <dbReference type="EMBL" id="OMP12214.1"/>
    </source>
</evidence>
<dbReference type="EMBL" id="AWUE01009698">
    <property type="protein sequence ID" value="OMP12214.1"/>
    <property type="molecule type" value="Genomic_DNA"/>
</dbReference>
<comment type="caution">
    <text evidence="1">The sequence shown here is derived from an EMBL/GenBank/DDBJ whole genome shotgun (WGS) entry which is preliminary data.</text>
</comment>
<gene>
    <name evidence="1" type="ORF">COLO4_03396</name>
</gene>
<sequence length="107" mass="12645">MTKTLSKLQSDHEKLEEVCEGRRFDCGTTAMYEARHRERCNQIRWLLDQINMGVEQVEIMRDRAREVQPRVNLFNDNHQPVVEFLDDAIAQYDQIISSFGGFVGWRQ</sequence>
<name>A0A1R3KYM9_9ROSI</name>
<dbReference type="AlphaFoldDB" id="A0A1R3KYM9"/>
<evidence type="ECO:0000313" key="2">
    <source>
        <dbReference type="Proteomes" id="UP000187203"/>
    </source>
</evidence>
<organism evidence="1 2">
    <name type="scientific">Corchorus olitorius</name>
    <dbReference type="NCBI Taxonomy" id="93759"/>
    <lineage>
        <taxon>Eukaryota</taxon>
        <taxon>Viridiplantae</taxon>
        <taxon>Streptophyta</taxon>
        <taxon>Embryophyta</taxon>
        <taxon>Tracheophyta</taxon>
        <taxon>Spermatophyta</taxon>
        <taxon>Magnoliopsida</taxon>
        <taxon>eudicotyledons</taxon>
        <taxon>Gunneridae</taxon>
        <taxon>Pentapetalae</taxon>
        <taxon>rosids</taxon>
        <taxon>malvids</taxon>
        <taxon>Malvales</taxon>
        <taxon>Malvaceae</taxon>
        <taxon>Grewioideae</taxon>
        <taxon>Apeibeae</taxon>
        <taxon>Corchorus</taxon>
    </lineage>
</organism>
<reference evidence="2" key="1">
    <citation type="submission" date="2013-09" db="EMBL/GenBank/DDBJ databases">
        <title>Corchorus olitorius genome sequencing.</title>
        <authorList>
            <person name="Alam M."/>
            <person name="Haque M.S."/>
            <person name="Islam M.S."/>
            <person name="Emdad E.M."/>
            <person name="Islam M.M."/>
            <person name="Ahmed B."/>
            <person name="Halim A."/>
            <person name="Hossen Q.M.M."/>
            <person name="Hossain M.Z."/>
            <person name="Ahmed R."/>
            <person name="Khan M.M."/>
            <person name="Islam R."/>
            <person name="Rashid M.M."/>
            <person name="Khan S.A."/>
            <person name="Rahman M.S."/>
            <person name="Alam M."/>
            <person name="Yahiya A.S."/>
            <person name="Khan M.S."/>
            <person name="Azam M.S."/>
            <person name="Haque T."/>
            <person name="Lashkar M.Z.H."/>
            <person name="Akhand A.I."/>
            <person name="Morshed G."/>
            <person name="Roy S."/>
            <person name="Uddin K.S."/>
            <person name="Rabeya T."/>
            <person name="Hossain A.S."/>
            <person name="Chowdhury A."/>
            <person name="Snigdha A.R."/>
            <person name="Mortoza M.S."/>
            <person name="Matin S.A."/>
            <person name="Hoque S.M.E."/>
            <person name="Islam M.K."/>
            <person name="Roy D.K."/>
            <person name="Haider R."/>
            <person name="Moosa M.M."/>
            <person name="Elias S.M."/>
            <person name="Hasan A.M."/>
            <person name="Jahan S."/>
            <person name="Shafiuddin M."/>
            <person name="Mahmood N."/>
            <person name="Shommy N.S."/>
        </authorList>
    </citation>
    <scope>NUCLEOTIDE SEQUENCE [LARGE SCALE GENOMIC DNA]</scope>
    <source>
        <strain evidence="2">cv. O-4</strain>
    </source>
</reference>
<proteinExistence type="predicted"/>